<keyword evidence="8" id="KW-1185">Reference proteome</keyword>
<reference evidence="7 8" key="1">
    <citation type="journal article" date="2023" name="PLoS ONE">
        <title>Cytospora paraplurivora sp. nov. isolated from orchards with fruit tree decline syndrome in Ontario, Canada.</title>
        <authorList>
            <person name="Ilyukhin E."/>
            <person name="Nguyen H.D.T."/>
            <person name="Castle A.J."/>
            <person name="Ellouze W."/>
        </authorList>
    </citation>
    <scope>NUCLEOTIDE SEQUENCE [LARGE SCALE GENOMIC DNA]</scope>
    <source>
        <strain evidence="7 8">FDS-564</strain>
    </source>
</reference>
<protein>
    <submittedName>
        <fullName evidence="7">Uncharacterized protein</fullName>
    </submittedName>
</protein>
<accession>A0AAN9UB94</accession>
<feature type="transmembrane region" description="Helical" evidence="6">
    <location>
        <begin position="343"/>
        <end position="361"/>
    </location>
</feature>
<feature type="transmembrane region" description="Helical" evidence="6">
    <location>
        <begin position="367"/>
        <end position="388"/>
    </location>
</feature>
<dbReference type="AlphaFoldDB" id="A0AAN9UB94"/>
<dbReference type="Gene3D" id="1.20.1250.20">
    <property type="entry name" value="MFS general substrate transporter like domains"/>
    <property type="match status" value="1"/>
</dbReference>
<dbReference type="InterPro" id="IPR036259">
    <property type="entry name" value="MFS_trans_sf"/>
</dbReference>
<comment type="caution">
    <text evidence="7">The sequence shown here is derived from an EMBL/GenBank/DDBJ whole genome shotgun (WGS) entry which is preliminary data.</text>
</comment>
<sequence length="513" mass="57248">MTLLQKLPQTHSPGSPGRARVDRDGDDLEPLVTMYVPHDFNNAEPERKGFSLFCLVIWLAVFVFIVQFSCTLFDIPSVEFLQDLICRQFYGLTLDDFTVTVDCMVADVQDKLDSITKGTLVFSYLPAYFFLFLGGGQSIAQAMVFTMICDVAPEGKRAAYLQVQLCAILLAQALARPAATSLMKHQTGLPMVIAPVILVSTVTLLMAFPETLDPKKNKGRTRRRARPTVLTFSRRVRRYIALHLKPQTRWSRFRTSLVSAIRSRKNREIVQLLTGAAAVFPSVIAVMGLTMRYFPIRFAWPLWLADKIPCMYAGYNLLVLLVHIPVMSLALWQETPMDRDLILARLSIIFLVVGQFILSVGKGMQTAMFGQSLLMLGSCLPSFCRAALSRIVAHTSLGKLFGLVATCELLSFIFWGLGNGMAFQYTLDTGLDSDGKLTQRALVLLSLIFCSPAMFYANWALCIWCVKLKGRNANVESLDSDNPDGEPLQDMRQLSEGRVTIRHVSLVNPAMAF</sequence>
<organism evidence="7 8">
    <name type="scientific">Cytospora paraplurivora</name>
    <dbReference type="NCBI Taxonomy" id="2898453"/>
    <lineage>
        <taxon>Eukaryota</taxon>
        <taxon>Fungi</taxon>
        <taxon>Dikarya</taxon>
        <taxon>Ascomycota</taxon>
        <taxon>Pezizomycotina</taxon>
        <taxon>Sordariomycetes</taxon>
        <taxon>Sordariomycetidae</taxon>
        <taxon>Diaporthales</taxon>
        <taxon>Cytosporaceae</taxon>
        <taxon>Cytospora</taxon>
    </lineage>
</organism>
<dbReference type="GO" id="GO:0016020">
    <property type="term" value="C:membrane"/>
    <property type="evidence" value="ECO:0007669"/>
    <property type="project" value="UniProtKB-SubCell"/>
</dbReference>
<evidence type="ECO:0000256" key="6">
    <source>
        <dbReference type="SAM" id="Phobius"/>
    </source>
</evidence>
<gene>
    <name evidence="7" type="ORF">SLS53_003377</name>
</gene>
<evidence type="ECO:0000256" key="2">
    <source>
        <dbReference type="ARBA" id="ARBA00022692"/>
    </source>
</evidence>
<feature type="transmembrane region" description="Helical" evidence="6">
    <location>
        <begin position="158"/>
        <end position="175"/>
    </location>
</feature>
<evidence type="ECO:0000256" key="1">
    <source>
        <dbReference type="ARBA" id="ARBA00004141"/>
    </source>
</evidence>
<dbReference type="PANTHER" id="PTHR23507:SF1">
    <property type="entry name" value="FI18259P1-RELATED"/>
    <property type="match status" value="1"/>
</dbReference>
<feature type="transmembrane region" description="Helical" evidence="6">
    <location>
        <begin position="442"/>
        <end position="466"/>
    </location>
</feature>
<keyword evidence="4 6" id="KW-0472">Membrane</keyword>
<evidence type="ECO:0000313" key="8">
    <source>
        <dbReference type="Proteomes" id="UP001320245"/>
    </source>
</evidence>
<feature type="transmembrane region" description="Helical" evidence="6">
    <location>
        <begin position="269"/>
        <end position="291"/>
    </location>
</feature>
<comment type="subcellular location">
    <subcellularLocation>
        <location evidence="1">Membrane</location>
        <topology evidence="1">Multi-pass membrane protein</topology>
    </subcellularLocation>
</comment>
<feature type="transmembrane region" description="Helical" evidence="6">
    <location>
        <begin position="187"/>
        <end position="208"/>
    </location>
</feature>
<dbReference type="EMBL" id="JAJSPL020000010">
    <property type="protein sequence ID" value="KAK7744493.1"/>
    <property type="molecule type" value="Genomic_DNA"/>
</dbReference>
<evidence type="ECO:0000313" key="7">
    <source>
        <dbReference type="EMBL" id="KAK7744493.1"/>
    </source>
</evidence>
<evidence type="ECO:0000256" key="4">
    <source>
        <dbReference type="ARBA" id="ARBA00023136"/>
    </source>
</evidence>
<evidence type="ECO:0000256" key="3">
    <source>
        <dbReference type="ARBA" id="ARBA00022989"/>
    </source>
</evidence>
<dbReference type="SUPFAM" id="SSF103473">
    <property type="entry name" value="MFS general substrate transporter"/>
    <property type="match status" value="1"/>
</dbReference>
<dbReference type="GO" id="GO:0022857">
    <property type="term" value="F:transmembrane transporter activity"/>
    <property type="evidence" value="ECO:0007669"/>
    <property type="project" value="TreeGrafter"/>
</dbReference>
<feature type="transmembrane region" description="Helical" evidence="6">
    <location>
        <begin position="400"/>
        <end position="422"/>
    </location>
</feature>
<keyword evidence="3 6" id="KW-1133">Transmembrane helix</keyword>
<feature type="transmembrane region" description="Helical" evidence="6">
    <location>
        <begin position="127"/>
        <end position="146"/>
    </location>
</feature>
<feature type="transmembrane region" description="Helical" evidence="6">
    <location>
        <begin position="50"/>
        <end position="68"/>
    </location>
</feature>
<dbReference type="Proteomes" id="UP001320245">
    <property type="component" value="Unassembled WGS sequence"/>
</dbReference>
<keyword evidence="2 6" id="KW-0812">Transmembrane</keyword>
<name>A0AAN9UB94_9PEZI</name>
<feature type="transmembrane region" description="Helical" evidence="6">
    <location>
        <begin position="311"/>
        <end position="331"/>
    </location>
</feature>
<proteinExistence type="predicted"/>
<evidence type="ECO:0000256" key="5">
    <source>
        <dbReference type="SAM" id="MobiDB-lite"/>
    </source>
</evidence>
<feature type="region of interest" description="Disordered" evidence="5">
    <location>
        <begin position="1"/>
        <end position="23"/>
    </location>
</feature>
<dbReference type="PANTHER" id="PTHR23507">
    <property type="entry name" value="ZGC:174356"/>
    <property type="match status" value="1"/>
</dbReference>